<feature type="domain" description="DNA2/NAM7 helicase helicase" evidence="7">
    <location>
        <begin position="179"/>
        <end position="526"/>
    </location>
</feature>
<organism evidence="9 10">
    <name type="scientific">Blautia hominis</name>
    <dbReference type="NCBI Taxonomy" id="2025493"/>
    <lineage>
        <taxon>Bacteria</taxon>
        <taxon>Bacillati</taxon>
        <taxon>Bacillota</taxon>
        <taxon>Clostridia</taxon>
        <taxon>Lachnospirales</taxon>
        <taxon>Lachnospiraceae</taxon>
        <taxon>Blautia</taxon>
    </lineage>
</organism>
<dbReference type="InterPro" id="IPR041677">
    <property type="entry name" value="DNA2/NAM7_AAA_11"/>
</dbReference>
<protein>
    <submittedName>
        <fullName evidence="9">AAA domain-containing protein</fullName>
    </submittedName>
</protein>
<dbReference type="CDD" id="cd17934">
    <property type="entry name" value="DEXXQc_Upf1-like"/>
    <property type="match status" value="1"/>
</dbReference>
<dbReference type="PANTHER" id="PTHR43788">
    <property type="entry name" value="DNA2/NAM7 HELICASE FAMILY MEMBER"/>
    <property type="match status" value="1"/>
</dbReference>
<keyword evidence="3" id="KW-0378">Hydrolase</keyword>
<evidence type="ECO:0000259" key="8">
    <source>
        <dbReference type="Pfam" id="PF13087"/>
    </source>
</evidence>
<dbReference type="PANTHER" id="PTHR43788:SF8">
    <property type="entry name" value="DNA-BINDING PROTEIN SMUBP-2"/>
    <property type="match status" value="1"/>
</dbReference>
<keyword evidence="10" id="KW-1185">Reference proteome</keyword>
<dbReference type="RefSeq" id="WP_390405195.1">
    <property type="nucleotide sequence ID" value="NZ_BAABYW010000001.1"/>
</dbReference>
<feature type="domain" description="DUF2726" evidence="6">
    <location>
        <begin position="841"/>
        <end position="911"/>
    </location>
</feature>
<feature type="domain" description="DNA2/NAM7 helicase-like C-terminal" evidence="8">
    <location>
        <begin position="553"/>
        <end position="732"/>
    </location>
</feature>
<evidence type="ECO:0000259" key="6">
    <source>
        <dbReference type="Pfam" id="PF10881"/>
    </source>
</evidence>
<dbReference type="InterPro" id="IPR027417">
    <property type="entry name" value="P-loop_NTPase"/>
</dbReference>
<dbReference type="Gene3D" id="3.40.50.300">
    <property type="entry name" value="P-loop containing nucleotide triphosphate hydrolases"/>
    <property type="match status" value="2"/>
</dbReference>
<evidence type="ECO:0000256" key="4">
    <source>
        <dbReference type="ARBA" id="ARBA00022806"/>
    </source>
</evidence>
<evidence type="ECO:0000256" key="3">
    <source>
        <dbReference type="ARBA" id="ARBA00022801"/>
    </source>
</evidence>
<dbReference type="InterPro" id="IPR041679">
    <property type="entry name" value="DNA2/NAM7-like_C"/>
</dbReference>
<evidence type="ECO:0000259" key="7">
    <source>
        <dbReference type="Pfam" id="PF13086"/>
    </source>
</evidence>
<name>A0ABQ0B9J7_9FIRM</name>
<proteinExistence type="inferred from homology"/>
<evidence type="ECO:0000313" key="10">
    <source>
        <dbReference type="Proteomes" id="UP001600943"/>
    </source>
</evidence>
<keyword evidence="5" id="KW-0067">ATP-binding</keyword>
<sequence length="916" mass="105254">MDLKETMVLVDGQDKTDEIRFIQHDAKNNKMLISYFKGNKVYPYSCSRVQKFENPKEIKLNGCIAYADGMPIFEPQAILDFGKRIRIIGYRGIAKTVLPSAFSLIENSAGNNDAESILKYLRDISQYTSEKKEESAFLKREMDNLTFVHPESVLGSYLNRLPIQERTPEMDGVIFPFRFNLSQKKALENALTHSVSVIEGPPGTGKTQTILNIIANLIAVQEKSVGIVSNNNEAVKNVIEKLSKGGYGFLTALLGKSDNQDSFFADMPAAHVEGWDCEEEKKTLIEQLASINAKLNHLLQIDRKRAQLKQELLAWKLEQEHFEIYYDRQAVEEIGKLPLLKANPNQIISFLAETTLAKERQQSDKLFYKLKLLIKYGIWNQKVLRQHEISVLLGLQKEFYKKKISSLEKEISAYNHQLEGACFENLLKDHQQLSEKFFRKCLNESYGEMEPRNFSKKNFKVRFQEFIKTFPVILSTTHALRLSIPQNYLLDYVIIDEASQVDLITGVLALSCCRNVIIVGDTKQLPQITNGKIKTKLKTEAVNPVYDYFAHSILSSVINLYGNQLPCEVLREHYRCHPRIIEFCNQKYYNGELIPFTDPSLSECPMMLYRTVEGNHMRRVTQGNKKGIYNQRELDVIIHEILAEPEFATDQENIGIVTPYRKQADEARRIISGGVQSDTVHKYQGREKDTMIMSTVLSGAKGEHNLDFVDDHQMINVAVSRAIRQFILVTDHDLFYKKGKDIGDLIRYIQYSTLDENVIESQVVSIFDLLYRNYSSKLLRLKAKMKSSAPYKSEEALRVLLEDILSKEEFHRFAYAQQVLLRNLLNDTVLLTPDELIYVNNRASLDFVVFYKQDKTCVLVIEVDGFAFHENNPDQLIKDKLKDNILRKYGIRVLRLPTNGSGEDEKIRNALINYMA</sequence>
<dbReference type="InterPro" id="IPR050534">
    <property type="entry name" value="Coronavir_polyprotein_1ab"/>
</dbReference>
<dbReference type="Proteomes" id="UP001600943">
    <property type="component" value="Unassembled WGS sequence"/>
</dbReference>
<comment type="caution">
    <text evidence="9">The sequence shown here is derived from an EMBL/GenBank/DDBJ whole genome shotgun (WGS) entry which is preliminary data.</text>
</comment>
<dbReference type="InterPro" id="IPR047187">
    <property type="entry name" value="SF1_C_Upf1"/>
</dbReference>
<reference evidence="9 10" key="1">
    <citation type="submission" date="2024-04" db="EMBL/GenBank/DDBJ databases">
        <title>Defined microbial consortia suppress multidrug-resistant proinflammatory Enterobacteriaceae via ecological control.</title>
        <authorList>
            <person name="Furuichi M."/>
            <person name="Kawaguchi T."/>
            <person name="Pust M."/>
            <person name="Yasuma K."/>
            <person name="Plichta D."/>
            <person name="Hasegawa N."/>
            <person name="Ohya T."/>
            <person name="Bhattarai S."/>
            <person name="Sasajima S."/>
            <person name="Aoto Y."/>
            <person name="Tuganbaev T."/>
            <person name="Yaginuma M."/>
            <person name="Ueda M."/>
            <person name="Okahashi N."/>
            <person name="Amafuji K."/>
            <person name="Kiridooshi Y."/>
            <person name="Sugita K."/>
            <person name="Strazar M."/>
            <person name="Skelly A."/>
            <person name="Suda W."/>
            <person name="Hattori M."/>
            <person name="Nakamoto N."/>
            <person name="Caballero S."/>
            <person name="Norman J."/>
            <person name="Olle B."/>
            <person name="Tanoue T."/>
            <person name="Arita M."/>
            <person name="Bucci V."/>
            <person name="Atarashi K."/>
            <person name="Xavier R."/>
            <person name="Honda K."/>
        </authorList>
    </citation>
    <scope>NUCLEOTIDE SEQUENCE [LARGE SCALE GENOMIC DNA]</scope>
    <source>
        <strain evidence="10">k04-0078-D8-1</strain>
    </source>
</reference>
<dbReference type="Pfam" id="PF10881">
    <property type="entry name" value="DUF2726"/>
    <property type="match status" value="1"/>
</dbReference>
<dbReference type="InterPro" id="IPR024402">
    <property type="entry name" value="DUF2726"/>
</dbReference>
<gene>
    <name evidence="9" type="ORF">K040078D81_21700</name>
</gene>
<dbReference type="Gene3D" id="3.40.960.10">
    <property type="entry name" value="VSR Endonuclease"/>
    <property type="match status" value="1"/>
</dbReference>
<dbReference type="SUPFAM" id="SSF52540">
    <property type="entry name" value="P-loop containing nucleoside triphosphate hydrolases"/>
    <property type="match status" value="1"/>
</dbReference>
<evidence type="ECO:0000256" key="5">
    <source>
        <dbReference type="ARBA" id="ARBA00022840"/>
    </source>
</evidence>
<dbReference type="Pfam" id="PF13086">
    <property type="entry name" value="AAA_11"/>
    <property type="match status" value="1"/>
</dbReference>
<accession>A0ABQ0B9J7</accession>
<keyword evidence="4" id="KW-0347">Helicase</keyword>
<dbReference type="CDD" id="cd18808">
    <property type="entry name" value="SF1_C_Upf1"/>
    <property type="match status" value="1"/>
</dbReference>
<evidence type="ECO:0000256" key="1">
    <source>
        <dbReference type="ARBA" id="ARBA00007913"/>
    </source>
</evidence>
<keyword evidence="2" id="KW-0547">Nucleotide-binding</keyword>
<dbReference type="Pfam" id="PF13087">
    <property type="entry name" value="AAA_12"/>
    <property type="match status" value="1"/>
</dbReference>
<evidence type="ECO:0000256" key="2">
    <source>
        <dbReference type="ARBA" id="ARBA00022741"/>
    </source>
</evidence>
<comment type="similarity">
    <text evidence="1">Belongs to the DNA2/NAM7 helicase family.</text>
</comment>
<dbReference type="EMBL" id="BAABYW010000001">
    <property type="protein sequence ID" value="GAA6408053.1"/>
    <property type="molecule type" value="Genomic_DNA"/>
</dbReference>
<evidence type="ECO:0000313" key="9">
    <source>
        <dbReference type="EMBL" id="GAA6408053.1"/>
    </source>
</evidence>